<sequence length="204" mass="21932">MPASTRTDVCMQAGMCACVHACMQPQKPGQMAISIPFAIFPFASTLRERAKLPSTCVLANSRPSIGSEGSLLYSNTHRQSHVVRAVEESQERTESDVQNSDNFKETESIDQKPNESTAELTELGTEIKKALEQRKEKADGNLLSGVAEEIGEIEWPTFGKVLGITGVVLGVIAGSSVTLLTLNAILAELSDKVFAGKGIQDFFG</sequence>
<dbReference type="Gramene" id="KCW45128">
    <property type="protein sequence ID" value="KCW45128"/>
    <property type="gene ID" value="EUGRSUZ_L01274"/>
</dbReference>
<organism evidence="2">
    <name type="scientific">Eucalyptus grandis</name>
    <name type="common">Flooded gum</name>
    <dbReference type="NCBI Taxonomy" id="71139"/>
    <lineage>
        <taxon>Eukaryota</taxon>
        <taxon>Viridiplantae</taxon>
        <taxon>Streptophyta</taxon>
        <taxon>Embryophyta</taxon>
        <taxon>Tracheophyta</taxon>
        <taxon>Spermatophyta</taxon>
        <taxon>Magnoliopsida</taxon>
        <taxon>eudicotyledons</taxon>
        <taxon>Gunneridae</taxon>
        <taxon>Pentapetalae</taxon>
        <taxon>rosids</taxon>
        <taxon>malvids</taxon>
        <taxon>Myrtales</taxon>
        <taxon>Myrtaceae</taxon>
        <taxon>Myrtoideae</taxon>
        <taxon>Eucalypteae</taxon>
        <taxon>Eucalyptus</taxon>
    </lineage>
</organism>
<evidence type="ECO:0000256" key="1">
    <source>
        <dbReference type="SAM" id="MobiDB-lite"/>
    </source>
</evidence>
<protein>
    <recommendedName>
        <fullName evidence="3">Preprotein translocase subunit SECE1</fullName>
    </recommendedName>
</protein>
<reference evidence="2" key="1">
    <citation type="submission" date="2013-07" db="EMBL/GenBank/DDBJ databases">
        <title>The genome of Eucalyptus grandis.</title>
        <authorList>
            <person name="Schmutz J."/>
            <person name="Hayes R."/>
            <person name="Myburg A."/>
            <person name="Tuskan G."/>
            <person name="Grattapaglia D."/>
            <person name="Rokhsar D.S."/>
        </authorList>
    </citation>
    <scope>NUCLEOTIDE SEQUENCE</scope>
    <source>
        <tissue evidence="2">Leaf extractions</tissue>
    </source>
</reference>
<dbReference type="eggNOG" id="ENOG502S47G">
    <property type="taxonomic scope" value="Eukaryota"/>
</dbReference>
<dbReference type="FunCoup" id="A0A058ZTJ7">
    <property type="interactions" value="706"/>
</dbReference>
<evidence type="ECO:0000313" key="2">
    <source>
        <dbReference type="EMBL" id="KCW45128.1"/>
    </source>
</evidence>
<name>A0A058ZTJ7_EUCGR</name>
<feature type="compositionally biased region" description="Basic and acidic residues" evidence="1">
    <location>
        <begin position="102"/>
        <end position="113"/>
    </location>
</feature>
<dbReference type="EMBL" id="KK198913">
    <property type="protein sequence ID" value="KCW45128.1"/>
    <property type="molecule type" value="Genomic_DNA"/>
</dbReference>
<dbReference type="InParanoid" id="A0A058ZTJ7"/>
<feature type="compositionally biased region" description="Basic and acidic residues" evidence="1">
    <location>
        <begin position="84"/>
        <end position="95"/>
    </location>
</feature>
<feature type="region of interest" description="Disordered" evidence="1">
    <location>
        <begin position="84"/>
        <end position="117"/>
    </location>
</feature>
<accession>A0A058ZTJ7</accession>
<dbReference type="PANTHER" id="PTHR37240:SF1">
    <property type="entry name" value="PREPROTEIN TRANSLOCASE SUBUNIT SECE1"/>
    <property type="match status" value="1"/>
</dbReference>
<gene>
    <name evidence="2" type="ORF">EUGRSUZ_L01274</name>
</gene>
<dbReference type="InterPro" id="IPR055330">
    <property type="entry name" value="SECE1-like"/>
</dbReference>
<dbReference type="STRING" id="71139.A0A058ZTJ7"/>
<evidence type="ECO:0008006" key="3">
    <source>
        <dbReference type="Google" id="ProtNLM"/>
    </source>
</evidence>
<dbReference type="AlphaFoldDB" id="A0A058ZTJ7"/>
<proteinExistence type="predicted"/>
<dbReference type="PANTHER" id="PTHR37240">
    <property type="entry name" value="PREPROTEIN TRANSLOCASE SUBUNIT SECE1"/>
    <property type="match status" value="1"/>
</dbReference>